<dbReference type="PANTHER" id="PTHR31286:SF179">
    <property type="entry name" value="RNASE H TYPE-1 DOMAIN-CONTAINING PROTEIN"/>
    <property type="match status" value="1"/>
</dbReference>
<evidence type="ECO:0000259" key="2">
    <source>
        <dbReference type="Pfam" id="PF14111"/>
    </source>
</evidence>
<comment type="caution">
    <text evidence="3">The sequence shown here is derived from an EMBL/GenBank/DDBJ whole genome shotgun (WGS) entry which is preliminary data.</text>
</comment>
<reference evidence="3" key="2">
    <citation type="journal article" date="2024" name="Plant">
        <title>Genomic evolution and insights into agronomic trait innovations of Sesamum species.</title>
        <authorList>
            <person name="Miao H."/>
            <person name="Wang L."/>
            <person name="Qu L."/>
            <person name="Liu H."/>
            <person name="Sun Y."/>
            <person name="Le M."/>
            <person name="Wang Q."/>
            <person name="Wei S."/>
            <person name="Zheng Y."/>
            <person name="Lin W."/>
            <person name="Duan Y."/>
            <person name="Cao H."/>
            <person name="Xiong S."/>
            <person name="Wang X."/>
            <person name="Wei L."/>
            <person name="Li C."/>
            <person name="Ma Q."/>
            <person name="Ju M."/>
            <person name="Zhao R."/>
            <person name="Li G."/>
            <person name="Mu C."/>
            <person name="Tian Q."/>
            <person name="Mei H."/>
            <person name="Zhang T."/>
            <person name="Gao T."/>
            <person name="Zhang H."/>
        </authorList>
    </citation>
    <scope>NUCLEOTIDE SEQUENCE</scope>
    <source>
        <strain evidence="3">G01</strain>
    </source>
</reference>
<name>A0AAW2NL59_9LAMI</name>
<accession>A0AAW2NL59</accession>
<sequence>MANSSGRVDSANGAPPATAPFIINSADFPPLTSQPATHSESTQPDSTQVKNKSFAEAVFPPSAHRQKSQRTELQELQKFFLTDSTLASIGTTSNINGRTTLIFSDSETQSLADDFKFALIGKFSHGSPPYSQLHRLLVKSGLKGAFTVSLINTKHALISLTNESDYNRLWLRRIWILNGFPMRVFKWSPPSLRIMNRPSFLFGNIGTPLQIADSTFNQSNLANARVCVEIDLLKPLLKEIDIQICGTTIVQSIVYEHIPSYCSLCKHVGHCDADCYSTGNAPKPHPNRRHSGKKNAAVENHKLKGKALVYKVLEKKPQKNQTVTEVGECSKNAADQHRYVSESVVHNAENEVIHAENDDFLVESGTLNAENEIIHAENDDSLVETGTLTAENEISVDENNSIRVIKNVNELEDAPRSSFHEIDGNGITRKDKIDGEFTDDTCGVGPVIERAVTEIVEKNIGNMVYAENDIKGREIQLFYQPVKPVFSERRGNSLKQFKTKEVFQLMRRFGVVCHAIKYAEPDEETHLLSLHGSSL</sequence>
<dbReference type="InterPro" id="IPR025558">
    <property type="entry name" value="DUF4283"/>
</dbReference>
<feature type="region of interest" description="Disordered" evidence="1">
    <location>
        <begin position="1"/>
        <end position="50"/>
    </location>
</feature>
<dbReference type="AlphaFoldDB" id="A0AAW2NL59"/>
<feature type="compositionally biased region" description="Polar residues" evidence="1">
    <location>
        <begin position="31"/>
        <end position="50"/>
    </location>
</feature>
<evidence type="ECO:0000256" key="1">
    <source>
        <dbReference type="SAM" id="MobiDB-lite"/>
    </source>
</evidence>
<protein>
    <recommendedName>
        <fullName evidence="2">DUF4283 domain-containing protein</fullName>
    </recommendedName>
</protein>
<gene>
    <name evidence="3" type="ORF">Sangu_1308400</name>
</gene>
<evidence type="ECO:0000313" key="3">
    <source>
        <dbReference type="EMBL" id="KAL0344210.1"/>
    </source>
</evidence>
<dbReference type="EMBL" id="JACGWK010000007">
    <property type="protein sequence ID" value="KAL0344210.1"/>
    <property type="molecule type" value="Genomic_DNA"/>
</dbReference>
<dbReference type="InterPro" id="IPR040256">
    <property type="entry name" value="At4g02000-like"/>
</dbReference>
<proteinExistence type="predicted"/>
<dbReference type="PANTHER" id="PTHR31286">
    <property type="entry name" value="GLYCINE-RICH CELL WALL STRUCTURAL PROTEIN 1.8-LIKE"/>
    <property type="match status" value="1"/>
</dbReference>
<dbReference type="Pfam" id="PF14111">
    <property type="entry name" value="DUF4283"/>
    <property type="match status" value="1"/>
</dbReference>
<organism evidence="3">
    <name type="scientific">Sesamum angustifolium</name>
    <dbReference type="NCBI Taxonomy" id="2727405"/>
    <lineage>
        <taxon>Eukaryota</taxon>
        <taxon>Viridiplantae</taxon>
        <taxon>Streptophyta</taxon>
        <taxon>Embryophyta</taxon>
        <taxon>Tracheophyta</taxon>
        <taxon>Spermatophyta</taxon>
        <taxon>Magnoliopsida</taxon>
        <taxon>eudicotyledons</taxon>
        <taxon>Gunneridae</taxon>
        <taxon>Pentapetalae</taxon>
        <taxon>asterids</taxon>
        <taxon>lamiids</taxon>
        <taxon>Lamiales</taxon>
        <taxon>Pedaliaceae</taxon>
        <taxon>Sesamum</taxon>
    </lineage>
</organism>
<reference evidence="3" key="1">
    <citation type="submission" date="2020-06" db="EMBL/GenBank/DDBJ databases">
        <authorList>
            <person name="Li T."/>
            <person name="Hu X."/>
            <person name="Zhang T."/>
            <person name="Song X."/>
            <person name="Zhang H."/>
            <person name="Dai N."/>
            <person name="Sheng W."/>
            <person name="Hou X."/>
            <person name="Wei L."/>
        </authorList>
    </citation>
    <scope>NUCLEOTIDE SEQUENCE</scope>
    <source>
        <strain evidence="3">G01</strain>
        <tissue evidence="3">Leaf</tissue>
    </source>
</reference>
<feature type="domain" description="DUF4283" evidence="2">
    <location>
        <begin position="112"/>
        <end position="189"/>
    </location>
</feature>